<evidence type="ECO:0000256" key="1">
    <source>
        <dbReference type="SAM" id="Phobius"/>
    </source>
</evidence>
<feature type="transmembrane region" description="Helical" evidence="1">
    <location>
        <begin position="44"/>
        <end position="63"/>
    </location>
</feature>
<keyword evidence="1" id="KW-0812">Transmembrane</keyword>
<feature type="non-terminal residue" evidence="2">
    <location>
        <position position="69"/>
    </location>
</feature>
<reference evidence="2 4" key="1">
    <citation type="submission" date="2023-05" db="EMBL/GenBank/DDBJ databases">
        <title>B98-5 Cell Line De Novo Hybrid Assembly: An Optical Mapping Approach.</title>
        <authorList>
            <person name="Kananen K."/>
            <person name="Auerbach J.A."/>
            <person name="Kautto E."/>
            <person name="Blachly J.S."/>
        </authorList>
    </citation>
    <scope>NUCLEOTIDE SEQUENCE [LARGE SCALE GENOMIC DNA]</scope>
    <source>
        <strain evidence="2">B95-8</strain>
        <tissue evidence="2">Cell line</tissue>
    </source>
</reference>
<keyword evidence="4" id="KW-1185">Reference proteome</keyword>
<proteinExistence type="predicted"/>
<evidence type="ECO:0000313" key="2">
    <source>
        <dbReference type="EMBL" id="KAK2080976.1"/>
    </source>
</evidence>
<accession>A0ABQ9T8F8</accession>
<feature type="transmembrane region" description="Helical" evidence="1">
    <location>
        <begin position="12"/>
        <end position="32"/>
    </location>
</feature>
<gene>
    <name evidence="2" type="ORF">P7K49_040516</name>
    <name evidence="3" type="ORF">P7K49_040717</name>
</gene>
<dbReference type="EMBL" id="JASSZA010000086">
    <property type="protein sequence ID" value="KAK2081790.1"/>
    <property type="molecule type" value="Genomic_DNA"/>
</dbReference>
<evidence type="ECO:0000313" key="3">
    <source>
        <dbReference type="EMBL" id="KAK2081790.1"/>
    </source>
</evidence>
<organism evidence="2 4">
    <name type="scientific">Saguinus oedipus</name>
    <name type="common">Cotton-top tamarin</name>
    <name type="synonym">Oedipomidas oedipus</name>
    <dbReference type="NCBI Taxonomy" id="9490"/>
    <lineage>
        <taxon>Eukaryota</taxon>
        <taxon>Metazoa</taxon>
        <taxon>Chordata</taxon>
        <taxon>Craniata</taxon>
        <taxon>Vertebrata</taxon>
        <taxon>Euteleostomi</taxon>
        <taxon>Mammalia</taxon>
        <taxon>Eutheria</taxon>
        <taxon>Euarchontoglires</taxon>
        <taxon>Primates</taxon>
        <taxon>Haplorrhini</taxon>
        <taxon>Platyrrhini</taxon>
        <taxon>Cebidae</taxon>
        <taxon>Callitrichinae</taxon>
        <taxon>Saguinus</taxon>
    </lineage>
</organism>
<dbReference type="EMBL" id="JASSZA010000437">
    <property type="protein sequence ID" value="KAK2080976.1"/>
    <property type="molecule type" value="Genomic_DNA"/>
</dbReference>
<keyword evidence="1" id="KW-0472">Membrane</keyword>
<evidence type="ECO:0000313" key="4">
    <source>
        <dbReference type="Proteomes" id="UP001266305"/>
    </source>
</evidence>
<comment type="caution">
    <text evidence="2">The sequence shown here is derived from an EMBL/GenBank/DDBJ whole genome shotgun (WGS) entry which is preliminary data.</text>
</comment>
<dbReference type="Proteomes" id="UP001266305">
    <property type="component" value="Unassembled WGS sequence"/>
</dbReference>
<protein>
    <submittedName>
        <fullName evidence="2">Uncharacterized protein</fullName>
    </submittedName>
</protein>
<sequence length="69" mass="7569">MLCLRELGLFEYLLHCPAQLGGSLFTICLLAWVRPATTKLRSTVVRYALLVVSLLWLVTSATSGCVRSG</sequence>
<keyword evidence="1" id="KW-1133">Transmembrane helix</keyword>
<name>A0ABQ9T8F8_SAGOE</name>